<dbReference type="PANTHER" id="PTHR43673">
    <property type="entry name" value="NAD(P)H NITROREDUCTASE YDGI-RELATED"/>
    <property type="match status" value="1"/>
</dbReference>
<keyword evidence="10" id="KW-1185">Reference proteome</keyword>
<evidence type="ECO:0000313" key="9">
    <source>
        <dbReference type="Proteomes" id="UP000247152"/>
    </source>
</evidence>
<evidence type="ECO:0000256" key="2">
    <source>
        <dbReference type="ARBA" id="ARBA00007118"/>
    </source>
</evidence>
<dbReference type="PANTHER" id="PTHR43673:SF2">
    <property type="entry name" value="NITROREDUCTASE"/>
    <property type="match status" value="1"/>
</dbReference>
<dbReference type="RefSeq" id="WP_110142964.1">
    <property type="nucleotide sequence ID" value="NZ_QHJG01000019.1"/>
</dbReference>
<keyword evidence="5" id="KW-0560">Oxidoreductase</keyword>
<evidence type="ECO:0000313" key="10">
    <source>
        <dbReference type="Proteomes" id="UP000287374"/>
    </source>
</evidence>
<reference evidence="7 9" key="1">
    <citation type="submission" date="2018-05" db="EMBL/GenBank/DDBJ databases">
        <title>Legionella qingyii sp.nov., whole genome shotgun sequence.</title>
        <authorList>
            <person name="Wu H."/>
            <person name="Zhu Q."/>
            <person name="Hu C."/>
        </authorList>
    </citation>
    <scope>NUCLEOTIDE SEQUENCE [LARGE SCALE GENOMIC DNA]</scope>
    <source>
        <strain evidence="7 9">HEB18</strain>
    </source>
</reference>
<dbReference type="AlphaFoldDB" id="A0A317U4U9"/>
<feature type="domain" description="Nitroreductase" evidence="6">
    <location>
        <begin position="19"/>
        <end position="201"/>
    </location>
</feature>
<sequence>MEKLDKNFNSPEQLFKKIISERRATPNFDGSPVSDHDLAAIVKAGMEAPSGYNLQPWRFIVVRDMKQKQRLREAAMGQPKVEEAGCVIVCCGDLNAPRGESLDAVLQESEKHGFNKEQNLKVKALLENTFSAPAGNAMGFAPDYAVWVNRHVMIAFTTMMWMAEALGYDTAPMEGFFEDQVKSVLEIPQDIRVVALLGIGKRKGADKLYAGRRQAHDICFADKWGEGVDFLGI</sequence>
<dbReference type="EMBL" id="RZGX01000018">
    <property type="protein sequence ID" value="RUR21189.1"/>
    <property type="molecule type" value="Genomic_DNA"/>
</dbReference>
<evidence type="ECO:0000256" key="5">
    <source>
        <dbReference type="ARBA" id="ARBA00023002"/>
    </source>
</evidence>
<dbReference type="Gene3D" id="3.40.109.10">
    <property type="entry name" value="NADH Oxidase"/>
    <property type="match status" value="1"/>
</dbReference>
<dbReference type="GO" id="GO:0016491">
    <property type="term" value="F:oxidoreductase activity"/>
    <property type="evidence" value="ECO:0007669"/>
    <property type="project" value="UniProtKB-KW"/>
</dbReference>
<evidence type="ECO:0000313" key="7">
    <source>
        <dbReference type="EMBL" id="PWY55410.1"/>
    </source>
</evidence>
<gene>
    <name evidence="7" type="ORF">DGG96_12340</name>
    <name evidence="8" type="ORF">ELY20_12840</name>
</gene>
<dbReference type="OrthoDB" id="9784375at2"/>
<evidence type="ECO:0000256" key="3">
    <source>
        <dbReference type="ARBA" id="ARBA00022630"/>
    </source>
</evidence>
<proteinExistence type="inferred from homology"/>
<dbReference type="Pfam" id="PF00881">
    <property type="entry name" value="Nitroreductase"/>
    <property type="match status" value="1"/>
</dbReference>
<evidence type="ECO:0000313" key="8">
    <source>
        <dbReference type="EMBL" id="RUR21189.1"/>
    </source>
</evidence>
<comment type="caution">
    <text evidence="7">The sequence shown here is derived from an EMBL/GenBank/DDBJ whole genome shotgun (WGS) entry which is preliminary data.</text>
</comment>
<organism evidence="7 9">
    <name type="scientific">Legionella qingyii</name>
    <dbReference type="NCBI Taxonomy" id="2184757"/>
    <lineage>
        <taxon>Bacteria</taxon>
        <taxon>Pseudomonadati</taxon>
        <taxon>Pseudomonadota</taxon>
        <taxon>Gammaproteobacteria</taxon>
        <taxon>Legionellales</taxon>
        <taxon>Legionellaceae</taxon>
        <taxon>Legionella</taxon>
    </lineage>
</organism>
<dbReference type="InterPro" id="IPR029479">
    <property type="entry name" value="Nitroreductase"/>
</dbReference>
<keyword evidence="4" id="KW-0288">FMN</keyword>
<dbReference type="SUPFAM" id="SSF55469">
    <property type="entry name" value="FMN-dependent nitroreductase-like"/>
    <property type="match status" value="1"/>
</dbReference>
<reference evidence="8 10" key="2">
    <citation type="submission" date="2018-12" db="EMBL/GenBank/DDBJ databases">
        <title>Legionella sp,whole genome shotgun sequence.</title>
        <authorList>
            <person name="Wu H."/>
        </authorList>
    </citation>
    <scope>NUCLEOTIDE SEQUENCE [LARGE SCALE GENOMIC DNA]</scope>
    <source>
        <strain evidence="8">Km489</strain>
        <strain evidence="10">km489</strain>
    </source>
</reference>
<dbReference type="Proteomes" id="UP000287374">
    <property type="component" value="Unassembled WGS sequence"/>
</dbReference>
<keyword evidence="3" id="KW-0285">Flavoprotein</keyword>
<dbReference type="InterPro" id="IPR000415">
    <property type="entry name" value="Nitroreductase-like"/>
</dbReference>
<dbReference type="EMBL" id="QHJG01000019">
    <property type="protein sequence ID" value="PWY55410.1"/>
    <property type="molecule type" value="Genomic_DNA"/>
</dbReference>
<comment type="cofactor">
    <cofactor evidence="1">
        <name>FMN</name>
        <dbReference type="ChEBI" id="CHEBI:58210"/>
    </cofactor>
</comment>
<dbReference type="Proteomes" id="UP000247152">
    <property type="component" value="Unassembled WGS sequence"/>
</dbReference>
<name>A0A317U4U9_9GAMM</name>
<comment type="similarity">
    <text evidence="2">Belongs to the nitroreductase family.</text>
</comment>
<protein>
    <submittedName>
        <fullName evidence="7">Nitroreductase family protein</fullName>
    </submittedName>
</protein>
<evidence type="ECO:0000256" key="1">
    <source>
        <dbReference type="ARBA" id="ARBA00001917"/>
    </source>
</evidence>
<evidence type="ECO:0000259" key="6">
    <source>
        <dbReference type="Pfam" id="PF00881"/>
    </source>
</evidence>
<evidence type="ECO:0000256" key="4">
    <source>
        <dbReference type="ARBA" id="ARBA00022643"/>
    </source>
</evidence>
<accession>A0A317U4U9</accession>